<proteinExistence type="inferred from homology"/>
<dbReference type="GO" id="GO:0003735">
    <property type="term" value="F:structural constituent of ribosome"/>
    <property type="evidence" value="ECO:0007669"/>
    <property type="project" value="InterPro"/>
</dbReference>
<evidence type="ECO:0000256" key="6">
    <source>
        <dbReference type="ARBA" id="ARBA00035188"/>
    </source>
</evidence>
<dbReference type="Gene3D" id="3.40.30.10">
    <property type="entry name" value="Glutaredoxin"/>
    <property type="match status" value="1"/>
</dbReference>
<dbReference type="GO" id="GO:0005762">
    <property type="term" value="C:mitochondrial large ribosomal subunit"/>
    <property type="evidence" value="ECO:0007669"/>
    <property type="project" value="TreeGrafter"/>
</dbReference>
<comment type="caution">
    <text evidence="8">The sequence shown here is derived from an EMBL/GenBank/DDBJ whole genome shotgun (WGS) entry which is preliminary data.</text>
</comment>
<dbReference type="PANTHER" id="PTHR21396:SF2">
    <property type="entry name" value="LARGE RIBOSOMAL SUBUNIT PROTEIN ML43"/>
    <property type="match status" value="1"/>
</dbReference>
<dbReference type="EMBL" id="LCUC01000519">
    <property type="protein sequence ID" value="KKY30200.1"/>
    <property type="molecule type" value="Genomic_DNA"/>
</dbReference>
<dbReference type="InterPro" id="IPR039927">
    <property type="entry name" value="Ribosomal_mL43"/>
</dbReference>
<comment type="subcellular location">
    <subcellularLocation>
        <location evidence="1">Mitochondrion</location>
    </subcellularLocation>
</comment>
<keyword evidence="3 8" id="KW-0689">Ribosomal protein</keyword>
<dbReference type="InterPro" id="IPR036249">
    <property type="entry name" value="Thioredoxin-like_sf"/>
</dbReference>
<dbReference type="InterPro" id="IPR007741">
    <property type="entry name" value="Ribosomal_mL43/mS25/NADH_DH"/>
</dbReference>
<dbReference type="PANTHER" id="PTHR21396">
    <property type="entry name" value="39S RIBOSOMAL PROTEIN L43"/>
    <property type="match status" value="1"/>
</dbReference>
<accession>A0A0G2HPQ3</accession>
<comment type="similarity">
    <text evidence="2">Belongs to the mitochondrion-specific ribosomal protein mL43 family.</text>
</comment>
<dbReference type="STRING" id="1214573.A0A0G2HPQ3"/>
<dbReference type="FunFam" id="3.40.30.10:FF:000173">
    <property type="entry name" value="Mitochondrial 54S ribosomal protein"/>
    <property type="match status" value="1"/>
</dbReference>
<organism evidence="8 9">
    <name type="scientific">Diaporthe ampelina</name>
    <dbReference type="NCBI Taxonomy" id="1214573"/>
    <lineage>
        <taxon>Eukaryota</taxon>
        <taxon>Fungi</taxon>
        <taxon>Dikarya</taxon>
        <taxon>Ascomycota</taxon>
        <taxon>Pezizomycotina</taxon>
        <taxon>Sordariomycetes</taxon>
        <taxon>Sordariomycetidae</taxon>
        <taxon>Diaporthales</taxon>
        <taxon>Diaporthaceae</taxon>
        <taxon>Diaporthe</taxon>
    </lineage>
</organism>
<keyword evidence="5" id="KW-0687">Ribonucleoprotein</keyword>
<name>A0A0G2HPQ3_9PEZI</name>
<dbReference type="OrthoDB" id="88at2759"/>
<evidence type="ECO:0000256" key="1">
    <source>
        <dbReference type="ARBA" id="ARBA00004173"/>
    </source>
</evidence>
<evidence type="ECO:0000313" key="9">
    <source>
        <dbReference type="Proteomes" id="UP000034680"/>
    </source>
</evidence>
<evidence type="ECO:0000256" key="5">
    <source>
        <dbReference type="ARBA" id="ARBA00023274"/>
    </source>
</evidence>
<dbReference type="SMART" id="SM00916">
    <property type="entry name" value="L51_S25_CI-B8"/>
    <property type="match status" value="1"/>
</dbReference>
<evidence type="ECO:0000256" key="3">
    <source>
        <dbReference type="ARBA" id="ARBA00022980"/>
    </source>
</evidence>
<dbReference type="Proteomes" id="UP000034680">
    <property type="component" value="Unassembled WGS sequence"/>
</dbReference>
<evidence type="ECO:0000313" key="8">
    <source>
        <dbReference type="EMBL" id="KKY30200.1"/>
    </source>
</evidence>
<dbReference type="Pfam" id="PF05047">
    <property type="entry name" value="L51_S25_CI-B8"/>
    <property type="match status" value="1"/>
</dbReference>
<dbReference type="AlphaFoldDB" id="A0A0G2HPQ3"/>
<feature type="domain" description="Ribosomal protein/NADH dehydrogenase" evidence="7">
    <location>
        <begin position="33"/>
        <end position="106"/>
    </location>
</feature>
<reference evidence="8 9" key="2">
    <citation type="submission" date="2015-05" db="EMBL/GenBank/DDBJ databases">
        <authorList>
            <person name="Morales-Cruz A."/>
            <person name="Amrine K.C."/>
            <person name="Cantu D."/>
        </authorList>
    </citation>
    <scope>NUCLEOTIDE SEQUENCE [LARGE SCALE GENOMIC DNA]</scope>
    <source>
        <strain evidence="8">DA912</strain>
    </source>
</reference>
<reference evidence="8 9" key="1">
    <citation type="submission" date="2015-05" db="EMBL/GenBank/DDBJ databases">
        <title>Distinctive expansion of gene families associated with plant cell wall degradation and secondary metabolism in the genomes of grapevine trunk pathogens.</title>
        <authorList>
            <person name="Lawrence D.P."/>
            <person name="Travadon R."/>
            <person name="Rolshausen P.E."/>
            <person name="Baumgartner K."/>
        </authorList>
    </citation>
    <scope>NUCLEOTIDE SEQUENCE [LARGE SCALE GENOMIC DNA]</scope>
    <source>
        <strain evidence="8">DA912</strain>
    </source>
</reference>
<dbReference type="SUPFAM" id="SSF52833">
    <property type="entry name" value="Thioredoxin-like"/>
    <property type="match status" value="1"/>
</dbReference>
<gene>
    <name evidence="8" type="ORF">UCDDA912_g09869</name>
</gene>
<protein>
    <recommendedName>
        <fullName evidence="6">Large ribosomal subunit protein mL43</fullName>
    </recommendedName>
</protein>
<keyword evidence="4" id="KW-0496">Mitochondrion</keyword>
<evidence type="ECO:0000256" key="4">
    <source>
        <dbReference type="ARBA" id="ARBA00023128"/>
    </source>
</evidence>
<sequence length="138" mass="15348">MTIRPAIEAVTKGRNGVGAFVLQCKRMDFHYCDWAGSSKGMNSFIKSLLPKFAAAHPEIEVTVSPRPTKHPVVSAHYINGNTRAVCVKNLQANQIQQKVELLRDSTGERNKKYSKPVRSINESVRGIWSPYHGKGLTV</sequence>
<evidence type="ECO:0000259" key="7">
    <source>
        <dbReference type="SMART" id="SM00916"/>
    </source>
</evidence>
<dbReference type="GO" id="GO:0032543">
    <property type="term" value="P:mitochondrial translation"/>
    <property type="evidence" value="ECO:0007669"/>
    <property type="project" value="InterPro"/>
</dbReference>
<evidence type="ECO:0000256" key="2">
    <source>
        <dbReference type="ARBA" id="ARBA00006073"/>
    </source>
</evidence>
<keyword evidence="9" id="KW-1185">Reference proteome</keyword>